<keyword evidence="1" id="KW-1185">Reference proteome</keyword>
<organism evidence="1 2">
    <name type="scientific">Globodera rostochiensis</name>
    <name type="common">Golden nematode worm</name>
    <name type="synonym">Heterodera rostochiensis</name>
    <dbReference type="NCBI Taxonomy" id="31243"/>
    <lineage>
        <taxon>Eukaryota</taxon>
        <taxon>Metazoa</taxon>
        <taxon>Ecdysozoa</taxon>
        <taxon>Nematoda</taxon>
        <taxon>Chromadorea</taxon>
        <taxon>Rhabditida</taxon>
        <taxon>Tylenchina</taxon>
        <taxon>Tylenchomorpha</taxon>
        <taxon>Tylenchoidea</taxon>
        <taxon>Heteroderidae</taxon>
        <taxon>Heteroderinae</taxon>
        <taxon>Globodera</taxon>
    </lineage>
</organism>
<accession>A0A914H7G0</accession>
<proteinExistence type="predicted"/>
<dbReference type="WBParaSite" id="Gr19_v10_g14413.t2">
    <property type="protein sequence ID" value="Gr19_v10_g14413.t2"/>
    <property type="gene ID" value="Gr19_v10_g14413"/>
</dbReference>
<name>A0A914H7G0_GLORO</name>
<dbReference type="Proteomes" id="UP000887572">
    <property type="component" value="Unplaced"/>
</dbReference>
<sequence>MKGRVRLTNSEPIAEQVVGETAGRRSTLQLCAIPPSSTNLETHWNYKNILELPTTKRMSDNPKEAAKEMENIFVCDDVLFDVFKFCGHFVLGLKVALISDRFDRLVDAHFKTKEWSLGFLEIRRARDGNGTEIVKLSDWRGKERHLPIAQIPLPNNVIGFEHIRISYFDQSVVEFLQSIRRLFDSSGTNLFAEIADDQTRTWEKIGQEIWPLISDKICVLELDAYDLDRLHQFSSTFLSNCAKLRKIQSVYSVLEFPADGSANASFEQALTEWLHTPRGDGLPKLLQCNYCPIGMEGLKRAFLNAADPLSFIIKIWFRNSDDIVPFELLNNLTGERLVWLKKNFRLLVRCPIERDEDKWAKWEKEAYDFYYEWNRISIEFNDSGIDDGAAEEPFANGAFDQFDNGDEDE</sequence>
<evidence type="ECO:0000313" key="1">
    <source>
        <dbReference type="Proteomes" id="UP000887572"/>
    </source>
</evidence>
<dbReference type="AlphaFoldDB" id="A0A914H7G0"/>
<evidence type="ECO:0000313" key="2">
    <source>
        <dbReference type="WBParaSite" id="Gr19_v10_g14413.t2"/>
    </source>
</evidence>
<protein>
    <submittedName>
        <fullName evidence="2">F-box associated domain-containing protein</fullName>
    </submittedName>
</protein>
<reference evidence="2" key="1">
    <citation type="submission" date="2022-11" db="UniProtKB">
        <authorList>
            <consortium name="WormBaseParasite"/>
        </authorList>
    </citation>
    <scope>IDENTIFICATION</scope>
</reference>